<feature type="transmembrane region" description="Helical" evidence="9">
    <location>
        <begin position="471"/>
        <end position="493"/>
    </location>
</feature>
<evidence type="ECO:0000256" key="5">
    <source>
        <dbReference type="ARBA" id="ARBA00022842"/>
    </source>
</evidence>
<dbReference type="AlphaFoldDB" id="A0A9Q3E6F3"/>
<dbReference type="Proteomes" id="UP000765509">
    <property type="component" value="Unassembled WGS sequence"/>
</dbReference>
<gene>
    <name evidence="11" type="ORF">O181_055414</name>
</gene>
<comment type="subcellular location">
    <subcellularLocation>
        <location evidence="1">Membrane</location>
        <topology evidence="1">Multi-pass membrane protein</topology>
    </subcellularLocation>
</comment>
<keyword evidence="6 9" id="KW-1133">Transmembrane helix</keyword>
<dbReference type="InterPro" id="IPR045349">
    <property type="entry name" value="SLC41A1-3"/>
</dbReference>
<dbReference type="PANTHER" id="PTHR16228">
    <property type="entry name" value="DIVALENT CATION TRANSPORTER SOLUTE CARRIER FAMILY 41"/>
    <property type="match status" value="1"/>
</dbReference>
<feature type="transmembrane region" description="Helical" evidence="9">
    <location>
        <begin position="401"/>
        <end position="422"/>
    </location>
</feature>
<feature type="transmembrane region" description="Helical" evidence="9">
    <location>
        <begin position="274"/>
        <end position="298"/>
    </location>
</feature>
<dbReference type="EMBL" id="AVOT02024790">
    <property type="protein sequence ID" value="MBW0515699.1"/>
    <property type="molecule type" value="Genomic_DNA"/>
</dbReference>
<comment type="caution">
    <text evidence="11">The sequence shown here is derived from an EMBL/GenBank/DDBJ whole genome shotgun (WGS) entry which is preliminary data.</text>
</comment>
<dbReference type="PANTHER" id="PTHR16228:SF7">
    <property type="entry name" value="SLC41A_MGTE INTEGRAL MEMBRANE DOMAIN-CONTAINING PROTEIN"/>
    <property type="match status" value="1"/>
</dbReference>
<dbReference type="SUPFAM" id="SSF161093">
    <property type="entry name" value="MgtE membrane domain-like"/>
    <property type="match status" value="2"/>
</dbReference>
<protein>
    <recommendedName>
        <fullName evidence="10">SLC41A/MgtE integral membrane domain-containing protein</fullName>
    </recommendedName>
</protein>
<dbReference type="InterPro" id="IPR006667">
    <property type="entry name" value="SLC41_membr_dom"/>
</dbReference>
<dbReference type="Gene3D" id="1.10.357.20">
    <property type="entry name" value="SLC41 divalent cation transporters, integral membrane domain"/>
    <property type="match status" value="2"/>
</dbReference>
<keyword evidence="4 9" id="KW-0812">Transmembrane</keyword>
<sequence>MSSSSSTPSSSSSSSTVHLTQNYHQKKFNQSNQIQEIQEIKDNQIDQEAQDQIGLLSNQKIINKNLIIYNSSQSISSTSISTPIHSNSNFSSWNLILEILPSLIFSVIGGILTGELLEIVQNWLAFIRVPELYILLPVLMNLKGNLEMNLTARLTTSANVGQLDKPDQRRALVLGNLTLLQLQALIVSFFASFISFVLGLLSRRNLPSLNRIPARPGKLHHWKFNNALHGGYHECLLVLAAGMLAASLSSAILGSLMSALVIISRNLGLDPDNIAPPIASSLSDLMSLIFLSLAASVFIKYTHPLLTTLILGILISSIGLNLLVTAKNTYVQKYLAIGWLPLFIAMLISICSGLVLEKFITQIHGFATIAPVLTGICGNIGSISVSRISTALHSQNRLEPIHQVGSILMLLSVAILSGFASWTSSTENNSKFNISFFLGFTLCAIWCSLFSLVLANVLTNQLWNFGYDPDVYAIPLLSSIVDLVGQLSLVLTYSCHSKLLGH</sequence>
<comment type="similarity">
    <text evidence="2">Belongs to the SLC41A transporter family.</text>
</comment>
<evidence type="ECO:0000256" key="6">
    <source>
        <dbReference type="ARBA" id="ARBA00022989"/>
    </source>
</evidence>
<dbReference type="InterPro" id="IPR036739">
    <property type="entry name" value="SLC41_membr_dom_sf"/>
</dbReference>
<dbReference type="GO" id="GO:0005886">
    <property type="term" value="C:plasma membrane"/>
    <property type="evidence" value="ECO:0007669"/>
    <property type="project" value="TreeGrafter"/>
</dbReference>
<dbReference type="Pfam" id="PF01769">
    <property type="entry name" value="MgtE"/>
    <property type="match status" value="2"/>
</dbReference>
<dbReference type="GO" id="GO:0008324">
    <property type="term" value="F:monoatomic cation transmembrane transporter activity"/>
    <property type="evidence" value="ECO:0007669"/>
    <property type="project" value="InterPro"/>
</dbReference>
<keyword evidence="5" id="KW-0460">Magnesium</keyword>
<name>A0A9Q3E6F3_9BASI</name>
<evidence type="ECO:0000256" key="9">
    <source>
        <dbReference type="SAM" id="Phobius"/>
    </source>
</evidence>
<evidence type="ECO:0000256" key="2">
    <source>
        <dbReference type="ARBA" id="ARBA00009749"/>
    </source>
</evidence>
<proteinExistence type="inferred from homology"/>
<evidence type="ECO:0000259" key="10">
    <source>
        <dbReference type="Pfam" id="PF01769"/>
    </source>
</evidence>
<evidence type="ECO:0000256" key="7">
    <source>
        <dbReference type="ARBA" id="ARBA00023065"/>
    </source>
</evidence>
<evidence type="ECO:0000256" key="8">
    <source>
        <dbReference type="ARBA" id="ARBA00023136"/>
    </source>
</evidence>
<feature type="domain" description="SLC41A/MgtE integral membrane" evidence="10">
    <location>
        <begin position="371"/>
        <end position="491"/>
    </location>
</feature>
<reference evidence="11" key="1">
    <citation type="submission" date="2021-03" db="EMBL/GenBank/DDBJ databases">
        <title>Draft genome sequence of rust myrtle Austropuccinia psidii MF-1, a brazilian biotype.</title>
        <authorList>
            <person name="Quecine M.C."/>
            <person name="Pachon D.M.R."/>
            <person name="Bonatelli M.L."/>
            <person name="Correr F.H."/>
            <person name="Franceschini L.M."/>
            <person name="Leite T.F."/>
            <person name="Margarido G.R.A."/>
            <person name="Almeida C.A."/>
            <person name="Ferrarezi J.A."/>
            <person name="Labate C.A."/>
        </authorList>
    </citation>
    <scope>NUCLEOTIDE SEQUENCE</scope>
    <source>
        <strain evidence="11">MF-1</strain>
    </source>
</reference>
<feature type="transmembrane region" description="Helical" evidence="9">
    <location>
        <begin position="363"/>
        <end position="381"/>
    </location>
</feature>
<keyword evidence="3" id="KW-0813">Transport</keyword>
<feature type="transmembrane region" description="Helical" evidence="9">
    <location>
        <begin position="305"/>
        <end position="324"/>
    </location>
</feature>
<evidence type="ECO:0000313" key="12">
    <source>
        <dbReference type="Proteomes" id="UP000765509"/>
    </source>
</evidence>
<feature type="transmembrane region" description="Helical" evidence="9">
    <location>
        <begin position="180"/>
        <end position="201"/>
    </location>
</feature>
<accession>A0A9Q3E6F3</accession>
<evidence type="ECO:0000256" key="4">
    <source>
        <dbReference type="ARBA" id="ARBA00022692"/>
    </source>
</evidence>
<feature type="domain" description="SLC41A/MgtE integral membrane" evidence="10">
    <location>
        <begin position="136"/>
        <end position="292"/>
    </location>
</feature>
<keyword evidence="8 9" id="KW-0472">Membrane</keyword>
<feature type="transmembrane region" description="Helical" evidence="9">
    <location>
        <begin position="236"/>
        <end position="262"/>
    </location>
</feature>
<feature type="transmembrane region" description="Helical" evidence="9">
    <location>
        <begin position="434"/>
        <end position="459"/>
    </location>
</feature>
<keyword evidence="7" id="KW-0406">Ion transport</keyword>
<keyword evidence="12" id="KW-1185">Reference proteome</keyword>
<evidence type="ECO:0000313" key="11">
    <source>
        <dbReference type="EMBL" id="MBW0515699.1"/>
    </source>
</evidence>
<evidence type="ECO:0000256" key="1">
    <source>
        <dbReference type="ARBA" id="ARBA00004141"/>
    </source>
</evidence>
<feature type="transmembrane region" description="Helical" evidence="9">
    <location>
        <begin position="336"/>
        <end position="356"/>
    </location>
</feature>
<organism evidence="11 12">
    <name type="scientific">Austropuccinia psidii MF-1</name>
    <dbReference type="NCBI Taxonomy" id="1389203"/>
    <lineage>
        <taxon>Eukaryota</taxon>
        <taxon>Fungi</taxon>
        <taxon>Dikarya</taxon>
        <taxon>Basidiomycota</taxon>
        <taxon>Pucciniomycotina</taxon>
        <taxon>Pucciniomycetes</taxon>
        <taxon>Pucciniales</taxon>
        <taxon>Sphaerophragmiaceae</taxon>
        <taxon>Austropuccinia</taxon>
    </lineage>
</organism>
<evidence type="ECO:0000256" key="3">
    <source>
        <dbReference type="ARBA" id="ARBA00022448"/>
    </source>
</evidence>
<dbReference type="OrthoDB" id="666972at2759"/>